<evidence type="ECO:0000313" key="2">
    <source>
        <dbReference type="Proteomes" id="UP000677436"/>
    </source>
</evidence>
<protein>
    <submittedName>
        <fullName evidence="1">Uncharacterized protein</fullName>
    </submittedName>
</protein>
<sequence>MEDTLKQILDELKAVNQRLDKVDSGLDKMDHDLTEVKKLQQETIARVNLIEKQIHDVAMSLSADIRHLGKKMEVMNNRLLDVEANTL</sequence>
<dbReference type="EMBL" id="AP024601">
    <property type="protein sequence ID" value="BCU82125.1"/>
    <property type="molecule type" value="Genomic_DNA"/>
</dbReference>
<name>A0A8D5ZMX0_9BACL</name>
<dbReference type="KEGG" id="pabs:JIR001_19080"/>
<dbReference type="RefSeq" id="WP_212772502.1">
    <property type="nucleotide sequence ID" value="NZ_AP024601.1"/>
</dbReference>
<dbReference type="Proteomes" id="UP000677436">
    <property type="component" value="Chromosome"/>
</dbReference>
<proteinExistence type="predicted"/>
<dbReference type="AlphaFoldDB" id="A0A8D5ZMX0"/>
<accession>A0A8D5ZMX0</accession>
<reference evidence="1" key="2">
    <citation type="journal article" date="2021" name="Microbiol. Resour. Announc.">
        <title>Complete Genome Sequence of Polycladomyces abyssicola JIR-001T, Isolated from Hemipelagic Sediment in Deep Seawater.</title>
        <authorList>
            <person name="Tsubouchi T."/>
            <person name="Kaneko Y."/>
        </authorList>
    </citation>
    <scope>NUCLEOTIDE SEQUENCE</scope>
    <source>
        <strain evidence="1">JIR-001</strain>
    </source>
</reference>
<reference evidence="1" key="1">
    <citation type="journal article" date="2013" name="Int. J. Syst. Evol. Microbiol.">
        <title>Polycladomyces abyssicola gen. nov., sp. nov., a thermophilic filamentous bacterium isolated from hemipelagic sediment.</title>
        <authorList>
            <person name="Tsubouchi T."/>
            <person name="Shimane Y."/>
            <person name="Mori K."/>
            <person name="Usui K."/>
            <person name="Hiraki T."/>
            <person name="Tame A."/>
            <person name="Uematsu K."/>
            <person name="Maruyama T."/>
            <person name="Hatada Y."/>
        </authorList>
    </citation>
    <scope>NUCLEOTIDE SEQUENCE</scope>
    <source>
        <strain evidence="1">JIR-001</strain>
    </source>
</reference>
<keyword evidence="2" id="KW-1185">Reference proteome</keyword>
<organism evidence="1 2">
    <name type="scientific">Polycladomyces abyssicola</name>
    <dbReference type="NCBI Taxonomy" id="1125966"/>
    <lineage>
        <taxon>Bacteria</taxon>
        <taxon>Bacillati</taxon>
        <taxon>Bacillota</taxon>
        <taxon>Bacilli</taxon>
        <taxon>Bacillales</taxon>
        <taxon>Thermoactinomycetaceae</taxon>
        <taxon>Polycladomyces</taxon>
    </lineage>
</organism>
<evidence type="ECO:0000313" key="1">
    <source>
        <dbReference type="EMBL" id="BCU82125.1"/>
    </source>
</evidence>
<gene>
    <name evidence="1" type="ORF">JIR001_19080</name>
</gene>